<dbReference type="SUPFAM" id="SSF81383">
    <property type="entry name" value="F-box domain"/>
    <property type="match status" value="1"/>
</dbReference>
<dbReference type="InParanoid" id="A0A401GAI0"/>
<dbReference type="RefSeq" id="XP_027610072.1">
    <property type="nucleotide sequence ID" value="XM_027754271.1"/>
</dbReference>
<dbReference type="InterPro" id="IPR036047">
    <property type="entry name" value="F-box-like_dom_sf"/>
</dbReference>
<evidence type="ECO:0008006" key="3">
    <source>
        <dbReference type="Google" id="ProtNLM"/>
    </source>
</evidence>
<dbReference type="EMBL" id="BFAD01000002">
    <property type="protein sequence ID" value="GBE79159.1"/>
    <property type="molecule type" value="Genomic_DNA"/>
</dbReference>
<organism evidence="1 2">
    <name type="scientific">Sparassis crispa</name>
    <dbReference type="NCBI Taxonomy" id="139825"/>
    <lineage>
        <taxon>Eukaryota</taxon>
        <taxon>Fungi</taxon>
        <taxon>Dikarya</taxon>
        <taxon>Basidiomycota</taxon>
        <taxon>Agaricomycotina</taxon>
        <taxon>Agaricomycetes</taxon>
        <taxon>Polyporales</taxon>
        <taxon>Sparassidaceae</taxon>
        <taxon>Sparassis</taxon>
    </lineage>
</organism>
<sequence>MLPEELWMDIFDFLQDDLSTLRACNLTCRAWVPLVRRHLFHSFAVRNNTDFAHLKSLVKTGLTPFIRNITIDAAAGAHMKFLEKPLPQLLQRLSAVDKLHLTFPAGRHMSCIRAETVQSILASFPANTVNVDGWFWRPSLQIQVLPCCFVTVHKARDRMYKLPSSPYMPSGSDHRADSEIQISELRLAGSTCAGIIQAGAVAHFLRPPFKVNVRRLEWNSRGSEACQDQLASILQRADTLQFCHIALFPSIGLKDTNYIPRAMDGVRFAHLESLHLQFNMYWLGPMYAWALHILSRVHSPHLGELKITFQGHPSTRSIPDPEMLDWGVFDAEVARIHAEVPQLFVLFMLKVSKRCMALWVRWVTEVITTRLPRARASRVRVGLAYPESHDSASTGAGEDSMIVQWLL</sequence>
<protein>
    <recommendedName>
        <fullName evidence="3">F-box domain-containing protein</fullName>
    </recommendedName>
</protein>
<keyword evidence="2" id="KW-1185">Reference proteome</keyword>
<proteinExistence type="predicted"/>
<dbReference type="OrthoDB" id="2755871at2759"/>
<dbReference type="STRING" id="139825.A0A401GAI0"/>
<evidence type="ECO:0000313" key="1">
    <source>
        <dbReference type="EMBL" id="GBE79159.1"/>
    </source>
</evidence>
<dbReference type="GeneID" id="38776076"/>
<dbReference type="Proteomes" id="UP000287166">
    <property type="component" value="Unassembled WGS sequence"/>
</dbReference>
<gene>
    <name evidence="1" type="ORF">SCP_0203560</name>
</gene>
<reference evidence="1 2" key="1">
    <citation type="journal article" date="2018" name="Sci. Rep.">
        <title>Genome sequence of the cauliflower mushroom Sparassis crispa (Hanabiratake) and its association with beneficial usage.</title>
        <authorList>
            <person name="Kiyama R."/>
            <person name="Furutani Y."/>
            <person name="Kawaguchi K."/>
            <person name="Nakanishi T."/>
        </authorList>
    </citation>
    <scope>NUCLEOTIDE SEQUENCE [LARGE SCALE GENOMIC DNA]</scope>
</reference>
<dbReference type="AlphaFoldDB" id="A0A401GAI0"/>
<comment type="caution">
    <text evidence="1">The sequence shown here is derived from an EMBL/GenBank/DDBJ whole genome shotgun (WGS) entry which is preliminary data.</text>
</comment>
<name>A0A401GAI0_9APHY</name>
<evidence type="ECO:0000313" key="2">
    <source>
        <dbReference type="Proteomes" id="UP000287166"/>
    </source>
</evidence>
<accession>A0A401GAI0</accession>
<dbReference type="CDD" id="cd09917">
    <property type="entry name" value="F-box_SF"/>
    <property type="match status" value="1"/>
</dbReference>